<feature type="region of interest" description="Disordered" evidence="1">
    <location>
        <begin position="1"/>
        <end position="35"/>
    </location>
</feature>
<dbReference type="AlphaFoldDB" id="A0AAU1U922"/>
<proteinExistence type="predicted"/>
<sequence length="56" mass="6215">MTITILPPAKDWRPRRAPAAPSPPIPGSGRDERTVRRTLLRLLAKPGAWTRSTGRD</sequence>
<gene>
    <name evidence="2" type="ORF">OHU69_24350</name>
</gene>
<evidence type="ECO:0000313" key="2">
    <source>
        <dbReference type="EMBL" id="WTS13906.1"/>
    </source>
</evidence>
<name>A0AAU1U922_9ACTN</name>
<dbReference type="EMBL" id="CP108195">
    <property type="protein sequence ID" value="WTS13906.1"/>
    <property type="molecule type" value="Genomic_DNA"/>
</dbReference>
<organism evidence="2">
    <name type="scientific">Streptomyces sp. NBC_00119</name>
    <dbReference type="NCBI Taxonomy" id="2975659"/>
    <lineage>
        <taxon>Bacteria</taxon>
        <taxon>Bacillati</taxon>
        <taxon>Actinomycetota</taxon>
        <taxon>Actinomycetes</taxon>
        <taxon>Kitasatosporales</taxon>
        <taxon>Streptomycetaceae</taxon>
        <taxon>Streptomyces</taxon>
    </lineage>
</organism>
<accession>A0AAU1U922</accession>
<protein>
    <recommendedName>
        <fullName evidence="3">Transposase</fullName>
    </recommendedName>
</protein>
<evidence type="ECO:0000256" key="1">
    <source>
        <dbReference type="SAM" id="MobiDB-lite"/>
    </source>
</evidence>
<reference evidence="2" key="1">
    <citation type="submission" date="2022-10" db="EMBL/GenBank/DDBJ databases">
        <title>The complete genomes of actinobacterial strains from the NBC collection.</title>
        <authorList>
            <person name="Joergensen T.S."/>
            <person name="Alvarez Arevalo M."/>
            <person name="Sterndorff E.B."/>
            <person name="Faurdal D."/>
            <person name="Vuksanovic O."/>
            <person name="Mourched A.-S."/>
            <person name="Charusanti P."/>
            <person name="Shaw S."/>
            <person name="Blin K."/>
            <person name="Weber T."/>
        </authorList>
    </citation>
    <scope>NUCLEOTIDE SEQUENCE</scope>
    <source>
        <strain evidence="2">NBC_00119</strain>
    </source>
</reference>
<evidence type="ECO:0008006" key="3">
    <source>
        <dbReference type="Google" id="ProtNLM"/>
    </source>
</evidence>